<organism evidence="4 5">
    <name type="scientific">Gemmata obscuriglobus</name>
    <dbReference type="NCBI Taxonomy" id="114"/>
    <lineage>
        <taxon>Bacteria</taxon>
        <taxon>Pseudomonadati</taxon>
        <taxon>Planctomycetota</taxon>
        <taxon>Planctomycetia</taxon>
        <taxon>Gemmatales</taxon>
        <taxon>Gemmataceae</taxon>
        <taxon>Gemmata</taxon>
    </lineage>
</organism>
<dbReference type="PROSITE" id="PS50198">
    <property type="entry name" value="PPIC_PPIASE_2"/>
    <property type="match status" value="1"/>
</dbReference>
<dbReference type="InterPro" id="IPR000297">
    <property type="entry name" value="PPIase_PpiC"/>
</dbReference>
<dbReference type="SUPFAM" id="SSF109998">
    <property type="entry name" value="Triger factor/SurA peptide-binding domain-like"/>
    <property type="match status" value="1"/>
</dbReference>
<keyword evidence="1" id="KW-0413">Isomerase</keyword>
<dbReference type="Gene3D" id="1.10.4030.10">
    <property type="entry name" value="Porin chaperone SurA, peptide-binding domain"/>
    <property type="match status" value="1"/>
</dbReference>
<dbReference type="SUPFAM" id="SSF54534">
    <property type="entry name" value="FKBP-like"/>
    <property type="match status" value="1"/>
</dbReference>
<evidence type="ECO:0000259" key="3">
    <source>
        <dbReference type="PROSITE" id="PS50198"/>
    </source>
</evidence>
<dbReference type="AlphaFoldDB" id="A0A2Z3H4J1"/>
<evidence type="ECO:0000256" key="2">
    <source>
        <dbReference type="SAM" id="SignalP"/>
    </source>
</evidence>
<keyword evidence="2" id="KW-0732">Signal</keyword>
<feature type="chain" id="PRO_5016358109" description="PpiC domain-containing protein" evidence="2">
    <location>
        <begin position="29"/>
        <end position="420"/>
    </location>
</feature>
<protein>
    <recommendedName>
        <fullName evidence="3">PpiC domain-containing protein</fullName>
    </recommendedName>
</protein>
<dbReference type="RefSeq" id="WP_010043683.1">
    <property type="nucleotide sequence ID" value="NZ_CP025958.1"/>
</dbReference>
<evidence type="ECO:0000256" key="1">
    <source>
        <dbReference type="PROSITE-ProRule" id="PRU00278"/>
    </source>
</evidence>
<keyword evidence="1" id="KW-0697">Rotamase</keyword>
<dbReference type="InterPro" id="IPR027304">
    <property type="entry name" value="Trigger_fact/SurA_dom_sf"/>
</dbReference>
<evidence type="ECO:0000313" key="4">
    <source>
        <dbReference type="EMBL" id="AWM40923.1"/>
    </source>
</evidence>
<dbReference type="OrthoDB" id="270355at2"/>
<keyword evidence="5" id="KW-1185">Reference proteome</keyword>
<accession>A0A2Z3H4J1</accession>
<proteinExistence type="predicted"/>
<feature type="domain" description="PpiC" evidence="3">
    <location>
        <begin position="273"/>
        <end position="372"/>
    </location>
</feature>
<dbReference type="GO" id="GO:0003755">
    <property type="term" value="F:peptidyl-prolyl cis-trans isomerase activity"/>
    <property type="evidence" value="ECO:0007669"/>
    <property type="project" value="UniProtKB-KW"/>
</dbReference>
<dbReference type="PANTHER" id="PTHR47245">
    <property type="entry name" value="PEPTIDYLPROLYL ISOMERASE"/>
    <property type="match status" value="1"/>
</dbReference>
<dbReference type="PANTHER" id="PTHR47245:SF2">
    <property type="entry name" value="PEPTIDYL-PROLYL CIS-TRANS ISOMERASE HP_0175-RELATED"/>
    <property type="match status" value="1"/>
</dbReference>
<reference evidence="4 5" key="1">
    <citation type="submission" date="2018-01" db="EMBL/GenBank/DDBJ databases">
        <title>G. obscuriglobus.</title>
        <authorList>
            <person name="Franke J."/>
            <person name="Blomberg W."/>
            <person name="Selmecki A."/>
        </authorList>
    </citation>
    <scope>NUCLEOTIDE SEQUENCE [LARGE SCALE GENOMIC DNA]</scope>
    <source>
        <strain evidence="4 5">DSM 5831</strain>
    </source>
</reference>
<dbReference type="InterPro" id="IPR046357">
    <property type="entry name" value="PPIase_dom_sf"/>
</dbReference>
<dbReference type="Proteomes" id="UP000245802">
    <property type="component" value="Chromosome"/>
</dbReference>
<dbReference type="InterPro" id="IPR050245">
    <property type="entry name" value="PrsA_foldase"/>
</dbReference>
<dbReference type="Gene3D" id="3.10.50.40">
    <property type="match status" value="1"/>
</dbReference>
<sequence>MDAANPLCRCSLLAVGLAALLGCQSDRASQIAAARGQQPPLDPIAPLAPVAPPAPPANAPPLAPALAPVMGSPVGTFAVDTKGPVVPVGLNGPAKTAITAADLLRSSVPRVKIVARVGENNVITDQEVVEGVYQQFRELAALDGHARSAKQKEMYNQVLRKTIERELILDEMYTKLKKANKMAIIDEVKELATQSIDRQLRMFRKDTGAKSEEEFAAILRTQGLTVPVIRRQMERQFMAEQYVSSVLKEKSRRTGLAEVRAYYDQHPDEFRRPDRVVWQHLFIAVRNYPNAQAAYNQAAALAQQANSGADLAELSMKYDEGFAKQQKGLGAGEKRNEIQPADLEATVWSLQPGQVSGILQTPTGYHLVKVVERDMAGVQPFDAALQSKIRDKLTRAQMESEYQKLVDELWRKGVVRVFDE</sequence>
<dbReference type="Pfam" id="PF13145">
    <property type="entry name" value="Rotamase_2"/>
    <property type="match status" value="1"/>
</dbReference>
<feature type="signal peptide" evidence="2">
    <location>
        <begin position="1"/>
        <end position="28"/>
    </location>
</feature>
<dbReference type="EMBL" id="CP025958">
    <property type="protein sequence ID" value="AWM40923.1"/>
    <property type="molecule type" value="Genomic_DNA"/>
</dbReference>
<name>A0A2Z3H4J1_9BACT</name>
<evidence type="ECO:0000313" key="5">
    <source>
        <dbReference type="Proteomes" id="UP000245802"/>
    </source>
</evidence>
<dbReference type="KEGG" id="gog:C1280_30655"/>
<gene>
    <name evidence="4" type="ORF">C1280_30655</name>
</gene>